<dbReference type="InterPro" id="IPR050482">
    <property type="entry name" value="Sensor_HK_TwoCompSys"/>
</dbReference>
<dbReference type="InterPro" id="IPR036890">
    <property type="entry name" value="HATPase_C_sf"/>
</dbReference>
<protein>
    <recommendedName>
        <fullName evidence="5">Oxygen sensor histidine kinase NreB</fullName>
        <ecNumber evidence="4">2.7.13.3</ecNumber>
    </recommendedName>
    <alternativeName>
        <fullName evidence="15">Nitrogen regulation protein B</fullName>
    </alternativeName>
</protein>
<dbReference type="PROSITE" id="PS50109">
    <property type="entry name" value="HIS_KIN"/>
    <property type="match status" value="1"/>
</dbReference>
<reference evidence="18 19" key="1">
    <citation type="submission" date="2008-04" db="EMBL/GenBank/DDBJ databases">
        <title>Complete sequence of chromosome of Natranaerobius thermophilus JW/NM-WN-LF.</title>
        <authorList>
            <consortium name="US DOE Joint Genome Institute"/>
            <person name="Copeland A."/>
            <person name="Lucas S."/>
            <person name="Lapidus A."/>
            <person name="Glavina del Rio T."/>
            <person name="Dalin E."/>
            <person name="Tice H."/>
            <person name="Bruce D."/>
            <person name="Goodwin L."/>
            <person name="Pitluck S."/>
            <person name="Chertkov O."/>
            <person name="Brettin T."/>
            <person name="Detter J.C."/>
            <person name="Han C."/>
            <person name="Kuske C.R."/>
            <person name="Schmutz J."/>
            <person name="Larimer F."/>
            <person name="Land M."/>
            <person name="Hauser L."/>
            <person name="Kyrpides N."/>
            <person name="Lykidis A."/>
            <person name="Mesbah N.M."/>
            <person name="Wiegel J."/>
        </authorList>
    </citation>
    <scope>NUCLEOTIDE SEQUENCE [LARGE SCALE GENOMIC DNA]</scope>
    <source>
        <strain evidence="19">ATCC BAA-1301 / DSM 18059 / JW/NM-WN-LF</strain>
    </source>
</reference>
<evidence type="ECO:0000256" key="2">
    <source>
        <dbReference type="ARBA" id="ARBA00001966"/>
    </source>
</evidence>
<dbReference type="InterPro" id="IPR008595">
    <property type="entry name" value="DegS"/>
</dbReference>
<dbReference type="InterPro" id="IPR005467">
    <property type="entry name" value="His_kinase_dom"/>
</dbReference>
<dbReference type="InterPro" id="IPR003594">
    <property type="entry name" value="HATPase_dom"/>
</dbReference>
<accession>B2A8K7</accession>
<dbReference type="GO" id="GO:0005737">
    <property type="term" value="C:cytoplasm"/>
    <property type="evidence" value="ECO:0007669"/>
    <property type="project" value="UniProtKB-SubCell"/>
</dbReference>
<dbReference type="SMART" id="SM00387">
    <property type="entry name" value="HATPase_c"/>
    <property type="match status" value="1"/>
</dbReference>
<comment type="cofactor">
    <cofactor evidence="2">
        <name>[4Fe-4S] cluster</name>
        <dbReference type="ChEBI" id="CHEBI:49883"/>
    </cofactor>
</comment>
<dbReference type="STRING" id="457570.Nther_2326"/>
<evidence type="ECO:0000256" key="13">
    <source>
        <dbReference type="ARBA" id="ARBA00023014"/>
    </source>
</evidence>
<dbReference type="eggNOG" id="COG4585">
    <property type="taxonomic scope" value="Bacteria"/>
</dbReference>
<evidence type="ECO:0000256" key="16">
    <source>
        <dbReference type="SAM" id="Coils"/>
    </source>
</evidence>
<keyword evidence="10 18" id="KW-0418">Kinase</keyword>
<dbReference type="InterPro" id="IPR011712">
    <property type="entry name" value="Sig_transdc_His_kin_sub3_dim/P"/>
</dbReference>
<dbReference type="Pfam" id="PF02518">
    <property type="entry name" value="HATPase_c"/>
    <property type="match status" value="1"/>
</dbReference>
<sequence>MADDNHFAPSEKVDVKVVDDILEKTIDNIQNGKVQIFEIAESARTEYDQMQQELKEIKNKVREVIQEVDNLEKKCHQAKVHLADVSKHFDTYSEEDIKEAYEQASDLRARLTIMKEREQQLRNHRDSTERRLKNLKKTIEKAENIVNQMGVIENYLSQGLGGLQETLEDLEKRKAIGLKIIRAQEEERRRVAREIHDGPAQNLANMVLRTEYCEKLIDANSGTDEIKEELGELKQQVRTNLKDVRKIIFDLRPMTLDDLGLVPAIRKLIQGVEEESNIEGELKTFGEEKRLNRYIEIALFRTVQEALNNIKKHSGAKRFWVKTDFSNDTIHIIIRDDGKGFNPEDKLQDSEDDSDSEHFGISNMKERVESLGGEINFSSKPKQGTKISIKVPVFVN</sequence>
<evidence type="ECO:0000256" key="1">
    <source>
        <dbReference type="ARBA" id="ARBA00000085"/>
    </source>
</evidence>
<dbReference type="SUPFAM" id="SSF58100">
    <property type="entry name" value="Bacterial hemolysins"/>
    <property type="match status" value="1"/>
</dbReference>
<evidence type="ECO:0000256" key="8">
    <source>
        <dbReference type="ARBA" id="ARBA00022679"/>
    </source>
</evidence>
<keyword evidence="8" id="KW-0808">Transferase</keyword>
<evidence type="ECO:0000256" key="10">
    <source>
        <dbReference type="ARBA" id="ARBA00022777"/>
    </source>
</evidence>
<evidence type="ECO:0000256" key="6">
    <source>
        <dbReference type="ARBA" id="ARBA00022485"/>
    </source>
</evidence>
<dbReference type="KEGG" id="nth:Nther_2326"/>
<comment type="function">
    <text evidence="14">Member of the two-component regulatory system NreB/NreC involved in the control of dissimilatory nitrate/nitrite reduction in response to oxygen. NreB functions as a direct oxygen sensor histidine kinase which is autophosphorylated, in the absence of oxygen, probably at the conserved histidine residue, and transfers its phosphate group probably to a conserved aspartate residue of NreC. NreB/NreC activates the expression of the nitrate (narGHJI) and nitrite (nir) reductase operons, as well as the putative nitrate transporter gene narT.</text>
</comment>
<name>B2A8K7_NATTJ</name>
<dbReference type="HOGENOM" id="CLU_000445_20_0_9"/>
<dbReference type="FunCoup" id="B2A8K7">
    <property type="interactions" value="48"/>
</dbReference>
<keyword evidence="9" id="KW-0479">Metal-binding</keyword>
<keyword evidence="19" id="KW-1185">Reference proteome</keyword>
<evidence type="ECO:0000259" key="17">
    <source>
        <dbReference type="PROSITE" id="PS50109"/>
    </source>
</evidence>
<dbReference type="CDD" id="cd16917">
    <property type="entry name" value="HATPase_UhpB-NarQ-NarX-like"/>
    <property type="match status" value="1"/>
</dbReference>
<evidence type="ECO:0000313" key="18">
    <source>
        <dbReference type="EMBL" id="ACB85891.1"/>
    </source>
</evidence>
<dbReference type="InParanoid" id="B2A8K7"/>
<dbReference type="GO" id="GO:0000155">
    <property type="term" value="F:phosphorelay sensor kinase activity"/>
    <property type="evidence" value="ECO:0007669"/>
    <property type="project" value="InterPro"/>
</dbReference>
<dbReference type="RefSeq" id="WP_012448741.1">
    <property type="nucleotide sequence ID" value="NC_010718.1"/>
</dbReference>
<evidence type="ECO:0000313" key="19">
    <source>
        <dbReference type="Proteomes" id="UP000001683"/>
    </source>
</evidence>
<dbReference type="GO" id="GO:0046872">
    <property type="term" value="F:metal ion binding"/>
    <property type="evidence" value="ECO:0007669"/>
    <property type="project" value="UniProtKB-KW"/>
</dbReference>
<dbReference type="Pfam" id="PF05384">
    <property type="entry name" value="DegS"/>
    <property type="match status" value="1"/>
</dbReference>
<keyword evidence="12" id="KW-0902">Two-component regulatory system</keyword>
<evidence type="ECO:0000256" key="3">
    <source>
        <dbReference type="ARBA" id="ARBA00004496"/>
    </source>
</evidence>
<dbReference type="Proteomes" id="UP000001683">
    <property type="component" value="Chromosome"/>
</dbReference>
<dbReference type="Pfam" id="PF07730">
    <property type="entry name" value="HisKA_3"/>
    <property type="match status" value="1"/>
</dbReference>
<proteinExistence type="predicted"/>
<evidence type="ECO:0000256" key="12">
    <source>
        <dbReference type="ARBA" id="ARBA00023012"/>
    </source>
</evidence>
<evidence type="ECO:0000256" key="15">
    <source>
        <dbReference type="ARBA" id="ARBA00030800"/>
    </source>
</evidence>
<dbReference type="PANTHER" id="PTHR24421:SF55">
    <property type="entry name" value="SENSOR HISTIDINE KINASE YDFH"/>
    <property type="match status" value="1"/>
</dbReference>
<evidence type="ECO:0000256" key="5">
    <source>
        <dbReference type="ARBA" id="ARBA00017322"/>
    </source>
</evidence>
<dbReference type="OrthoDB" id="9781904at2"/>
<dbReference type="EMBL" id="CP001034">
    <property type="protein sequence ID" value="ACB85891.1"/>
    <property type="molecule type" value="Genomic_DNA"/>
</dbReference>
<dbReference type="PIRSF" id="PIRSF003169">
    <property type="entry name" value="STHK_DegS"/>
    <property type="match status" value="1"/>
</dbReference>
<evidence type="ECO:0000256" key="9">
    <source>
        <dbReference type="ARBA" id="ARBA00022723"/>
    </source>
</evidence>
<gene>
    <name evidence="18" type="ordered locus">Nther_2326</name>
</gene>
<keyword evidence="6" id="KW-0004">4Fe-4S</keyword>
<dbReference type="InterPro" id="IPR004358">
    <property type="entry name" value="Sig_transdc_His_kin-like_C"/>
</dbReference>
<evidence type="ECO:0000256" key="7">
    <source>
        <dbReference type="ARBA" id="ARBA00022490"/>
    </source>
</evidence>
<dbReference type="PRINTS" id="PR00344">
    <property type="entry name" value="BCTRLSENSOR"/>
</dbReference>
<organism evidence="18 19">
    <name type="scientific">Natranaerobius thermophilus (strain ATCC BAA-1301 / DSM 18059 / JW/NM-WN-LF)</name>
    <dbReference type="NCBI Taxonomy" id="457570"/>
    <lineage>
        <taxon>Bacteria</taxon>
        <taxon>Bacillati</taxon>
        <taxon>Bacillota</taxon>
        <taxon>Clostridia</taxon>
        <taxon>Natranaerobiales</taxon>
        <taxon>Natranaerobiaceae</taxon>
        <taxon>Natranaerobius</taxon>
    </lineage>
</organism>
<evidence type="ECO:0000256" key="4">
    <source>
        <dbReference type="ARBA" id="ARBA00012438"/>
    </source>
</evidence>
<dbReference type="Gene3D" id="3.30.565.10">
    <property type="entry name" value="Histidine kinase-like ATPase, C-terminal domain"/>
    <property type="match status" value="1"/>
</dbReference>
<feature type="domain" description="Histidine kinase" evidence="17">
    <location>
        <begin position="299"/>
        <end position="395"/>
    </location>
</feature>
<dbReference type="GO" id="GO:0051539">
    <property type="term" value="F:4 iron, 4 sulfur cluster binding"/>
    <property type="evidence" value="ECO:0007669"/>
    <property type="project" value="UniProtKB-KW"/>
</dbReference>
<dbReference type="PANTHER" id="PTHR24421">
    <property type="entry name" value="NITRATE/NITRITE SENSOR PROTEIN NARX-RELATED"/>
    <property type="match status" value="1"/>
</dbReference>
<comment type="subcellular location">
    <subcellularLocation>
        <location evidence="3">Cytoplasm</location>
    </subcellularLocation>
</comment>
<feature type="coiled-coil region" evidence="16">
    <location>
        <begin position="40"/>
        <end position="145"/>
    </location>
</feature>
<keyword evidence="11" id="KW-0408">Iron</keyword>
<keyword evidence="16" id="KW-0175">Coiled coil</keyword>
<dbReference type="EC" id="2.7.13.3" evidence="4"/>
<dbReference type="AlphaFoldDB" id="B2A8K7"/>
<dbReference type="InterPro" id="IPR016381">
    <property type="entry name" value="Sig_transdc_His_kinase_DegS"/>
</dbReference>
<dbReference type="Gene3D" id="1.20.5.1930">
    <property type="match status" value="1"/>
</dbReference>
<reference evidence="18 19" key="2">
    <citation type="journal article" date="2011" name="J. Bacteriol.">
        <title>Complete genome sequence of the anaerobic, halophilic alkalithermophile Natranaerobius thermophilus JW/NM-WN-LF.</title>
        <authorList>
            <person name="Zhao B."/>
            <person name="Mesbah N.M."/>
            <person name="Dalin E."/>
            <person name="Goodwin L."/>
            <person name="Nolan M."/>
            <person name="Pitluck S."/>
            <person name="Chertkov O."/>
            <person name="Brettin T.S."/>
            <person name="Han J."/>
            <person name="Larimer F.W."/>
            <person name="Land M.L."/>
            <person name="Hauser L."/>
            <person name="Kyrpides N."/>
            <person name="Wiegel J."/>
        </authorList>
    </citation>
    <scope>NUCLEOTIDE SEQUENCE [LARGE SCALE GENOMIC DNA]</scope>
    <source>
        <strain evidence="19">ATCC BAA-1301 / DSM 18059 / JW/NM-WN-LF</strain>
    </source>
</reference>
<dbReference type="eggNOG" id="COG4372">
    <property type="taxonomic scope" value="Bacteria"/>
</dbReference>
<comment type="catalytic activity">
    <reaction evidence="1">
        <text>ATP + protein L-histidine = ADP + protein N-phospho-L-histidine.</text>
        <dbReference type="EC" id="2.7.13.3"/>
    </reaction>
</comment>
<dbReference type="GO" id="GO:0016020">
    <property type="term" value="C:membrane"/>
    <property type="evidence" value="ECO:0007669"/>
    <property type="project" value="InterPro"/>
</dbReference>
<evidence type="ECO:0000256" key="14">
    <source>
        <dbReference type="ARBA" id="ARBA00024827"/>
    </source>
</evidence>
<dbReference type="SUPFAM" id="SSF55874">
    <property type="entry name" value="ATPase domain of HSP90 chaperone/DNA topoisomerase II/histidine kinase"/>
    <property type="match status" value="1"/>
</dbReference>
<dbReference type="GO" id="GO:0046983">
    <property type="term" value="F:protein dimerization activity"/>
    <property type="evidence" value="ECO:0007669"/>
    <property type="project" value="InterPro"/>
</dbReference>
<keyword evidence="13" id="KW-0411">Iron-sulfur</keyword>
<evidence type="ECO:0000256" key="11">
    <source>
        <dbReference type="ARBA" id="ARBA00023004"/>
    </source>
</evidence>
<keyword evidence="7" id="KW-0963">Cytoplasm</keyword>